<gene>
    <name evidence="2" type="ORF">DNJ73_09660</name>
</gene>
<dbReference type="EMBL" id="QJUE01000007">
    <property type="protein sequence ID" value="PYE00329.1"/>
    <property type="molecule type" value="Genomic_DNA"/>
</dbReference>
<comment type="caution">
    <text evidence="2">The sequence shown here is derived from an EMBL/GenBank/DDBJ whole genome shotgun (WGS) entry which is preliminary data.</text>
</comment>
<dbReference type="Pfam" id="PF07176">
    <property type="entry name" value="DUF1400"/>
    <property type="match status" value="1"/>
</dbReference>
<dbReference type="Proteomes" id="UP000247807">
    <property type="component" value="Unassembled WGS sequence"/>
</dbReference>
<dbReference type="InterPro" id="IPR010802">
    <property type="entry name" value="DUF1400"/>
</dbReference>
<accession>A0A318R048</accession>
<name>A0A318R048_PROMR</name>
<dbReference type="AlphaFoldDB" id="A0A318R048"/>
<dbReference type="OrthoDB" id="539781at2"/>
<proteinExistence type="predicted"/>
<sequence length="187" mass="21478">MNLKKSQILLLILLFFSPSVKGAERLFLYKGTFSRNIKIEELYKFRETEIPSTKLKNLIRITNQNEKELLKFLSYEIEIPLTASSKLMNSKIGEVFLSRLSKIVHPNKILDKKIGIKAIRSGLILSSYKNNQKINLIDFFSSYPTKNIAINLNALSKALKKVESVKELIEFYSDSPFKKLKDGRSST</sequence>
<dbReference type="RefSeq" id="WP_158467494.1">
    <property type="nucleotide sequence ID" value="NZ_QJUE01000007.1"/>
</dbReference>
<evidence type="ECO:0000313" key="2">
    <source>
        <dbReference type="EMBL" id="PYE00329.1"/>
    </source>
</evidence>
<evidence type="ECO:0000259" key="1">
    <source>
        <dbReference type="Pfam" id="PF07176"/>
    </source>
</evidence>
<reference evidence="2 3" key="1">
    <citation type="journal article" date="2018" name="Appl. Environ. Microbiol.">
        <title>Genome rearrangement shapes Prochlorococcus ecological adaptation.</title>
        <authorList>
            <person name="Yan W."/>
            <person name="Wei S."/>
            <person name="Wang Q."/>
            <person name="Xiao X."/>
            <person name="Zeng Q."/>
            <person name="Jiao N."/>
            <person name="Zhang R."/>
        </authorList>
    </citation>
    <scope>NUCLEOTIDE SEQUENCE [LARGE SCALE GENOMIC DNA]</scope>
    <source>
        <strain evidence="2 3">XMU1408</strain>
    </source>
</reference>
<organism evidence="2 3">
    <name type="scientific">Prochlorococcus marinus XMU1408</name>
    <dbReference type="NCBI Taxonomy" id="2213228"/>
    <lineage>
        <taxon>Bacteria</taxon>
        <taxon>Bacillati</taxon>
        <taxon>Cyanobacteriota</taxon>
        <taxon>Cyanophyceae</taxon>
        <taxon>Synechococcales</taxon>
        <taxon>Prochlorococcaceae</taxon>
        <taxon>Prochlorococcus</taxon>
    </lineage>
</organism>
<feature type="domain" description="DUF1400" evidence="1">
    <location>
        <begin position="23"/>
        <end position="151"/>
    </location>
</feature>
<evidence type="ECO:0000313" key="3">
    <source>
        <dbReference type="Proteomes" id="UP000247807"/>
    </source>
</evidence>
<protein>
    <recommendedName>
        <fullName evidence="1">DUF1400 domain-containing protein</fullName>
    </recommendedName>
</protein>